<keyword evidence="5" id="KW-0408">Iron</keyword>
<keyword evidence="3" id="KW-0479">Metal-binding</keyword>
<evidence type="ECO:0000256" key="5">
    <source>
        <dbReference type="ARBA" id="ARBA00023004"/>
    </source>
</evidence>
<dbReference type="RefSeq" id="WP_005390117.1">
    <property type="nucleotide sequence ID" value="NZ_CP066007.1"/>
</dbReference>
<protein>
    <submittedName>
        <fullName evidence="9">Precorrin-3B synthase</fullName>
    </submittedName>
</protein>
<keyword evidence="2" id="KW-0349">Heme</keyword>
<sequence length="388" mass="42040">MSLMKPVSTLENSFSLGDRDRSDGCPGAQKMHHANDGAIGRVRVAGGHLTPAGWKALAAMARDLGDGDIHMTTRGNLQIRGISDEDTFTQEVISSGFLPSRAHDKVRNIIASPMDGEIADLVRELDRALLASEKVTGLSGRTLFGLDDGSATIFAHEVDFGAIRVNDVFYLVLGGTLTGVQMNHDQVAASIVAIAEKWQEIRSDAWRVKERPEKRNDLIRVLDGEVTFTAPPNIPPSHDRPIGWIDGENGVTLVGAVRFGVVPADLADLIAATGKKSTVTPWHRIVIHGFTEAEAEEAVKRLAPVGMIFDADSPWLRVTACTGLPECQKGKSNTRRDAIQLVESGSAPEGLVHFVGCERRCGHPLEDHTEYLATGDGEYEVNKVKLSW</sequence>
<dbReference type="InterPro" id="IPR005117">
    <property type="entry name" value="NiRdtase/SiRdtase_haem-b_fer"/>
</dbReference>
<dbReference type="Proteomes" id="UP000617681">
    <property type="component" value="Chromosome"/>
</dbReference>
<dbReference type="AlphaFoldDB" id="A0A7T4EE96"/>
<gene>
    <name evidence="9" type="ORF">I6I10_09770</name>
    <name evidence="10" type="ORF">I6J21_06370</name>
</gene>
<dbReference type="EMBL" id="CP069534">
    <property type="protein sequence ID" value="QRP71717.1"/>
    <property type="molecule type" value="Genomic_DNA"/>
</dbReference>
<dbReference type="PANTHER" id="PTHR32439">
    <property type="entry name" value="FERREDOXIN--NITRITE REDUCTASE, CHLOROPLASTIC"/>
    <property type="match status" value="1"/>
</dbReference>
<evidence type="ECO:0000256" key="6">
    <source>
        <dbReference type="ARBA" id="ARBA00023014"/>
    </source>
</evidence>
<dbReference type="GO" id="GO:0051539">
    <property type="term" value="F:4 iron, 4 sulfur cluster binding"/>
    <property type="evidence" value="ECO:0007669"/>
    <property type="project" value="UniProtKB-KW"/>
</dbReference>
<dbReference type="OrthoDB" id="105450at2"/>
<dbReference type="GO" id="GO:0016491">
    <property type="term" value="F:oxidoreductase activity"/>
    <property type="evidence" value="ECO:0007669"/>
    <property type="project" value="UniProtKB-KW"/>
</dbReference>
<evidence type="ECO:0000256" key="2">
    <source>
        <dbReference type="ARBA" id="ARBA00022617"/>
    </source>
</evidence>
<keyword evidence="4" id="KW-0560">Oxidoreductase</keyword>
<evidence type="ECO:0000256" key="4">
    <source>
        <dbReference type="ARBA" id="ARBA00023002"/>
    </source>
</evidence>
<reference evidence="9 11" key="1">
    <citation type="submission" date="2020-12" db="EMBL/GenBank/DDBJ databases">
        <title>FDA dAtabase for Regulatory Grade micrObial Sequences (FDA-ARGOS): Supporting development and validation of Infectious Disease Dx tests.</title>
        <authorList>
            <person name="Sproer C."/>
            <person name="Gronow S."/>
            <person name="Severitt S."/>
            <person name="Schroder I."/>
            <person name="Tallon L."/>
            <person name="Sadzewicz L."/>
            <person name="Zhao X."/>
            <person name="Boylan J."/>
            <person name="Ott S."/>
            <person name="Bowen H."/>
            <person name="Vavikolanu K."/>
            <person name="Mehta A."/>
            <person name="Aluvathingal J."/>
            <person name="Nadendla S."/>
            <person name="Lowell S."/>
            <person name="Myers T."/>
            <person name="Yan Y."/>
            <person name="Sichtig H."/>
        </authorList>
    </citation>
    <scope>NUCLEOTIDE SEQUENCE [LARGE SCALE GENOMIC DNA]</scope>
    <source>
        <strain evidence="9 11">FDAARGOS_1053</strain>
        <strain evidence="10">FDAARGOS_1191</strain>
    </source>
</reference>
<dbReference type="PANTHER" id="PTHR32439:SF9">
    <property type="entry name" value="BLR3264 PROTEIN"/>
    <property type="match status" value="1"/>
</dbReference>
<evidence type="ECO:0000313" key="10">
    <source>
        <dbReference type="EMBL" id="QRP71717.1"/>
    </source>
</evidence>
<keyword evidence="1" id="KW-0004">4Fe-4S</keyword>
<evidence type="ECO:0000313" key="11">
    <source>
        <dbReference type="Proteomes" id="UP000596145"/>
    </source>
</evidence>
<name>A0A7T4EE96_9CORY</name>
<accession>A0A7T4EE96</accession>
<dbReference type="InterPro" id="IPR036136">
    <property type="entry name" value="Nit/Sulf_reduc_fer-like_dom_sf"/>
</dbReference>
<evidence type="ECO:0000256" key="1">
    <source>
        <dbReference type="ARBA" id="ARBA00022485"/>
    </source>
</evidence>
<dbReference type="Gene3D" id="3.90.480.10">
    <property type="entry name" value="Sulfite Reductase Hemoprotein,Domain 2"/>
    <property type="match status" value="1"/>
</dbReference>
<evidence type="ECO:0000313" key="9">
    <source>
        <dbReference type="EMBL" id="QQB45769.1"/>
    </source>
</evidence>
<dbReference type="InterPro" id="IPR045854">
    <property type="entry name" value="NO2/SO3_Rdtase_4Fe4S_sf"/>
</dbReference>
<keyword evidence="6" id="KW-0411">Iron-sulfur</keyword>
<dbReference type="SUPFAM" id="SSF55124">
    <property type="entry name" value="Nitrite/Sulfite reductase N-terminal domain-like"/>
    <property type="match status" value="2"/>
</dbReference>
<evidence type="ECO:0000259" key="8">
    <source>
        <dbReference type="Pfam" id="PF03460"/>
    </source>
</evidence>
<dbReference type="GeneID" id="92760027"/>
<dbReference type="GO" id="GO:0046872">
    <property type="term" value="F:metal ion binding"/>
    <property type="evidence" value="ECO:0007669"/>
    <property type="project" value="UniProtKB-KW"/>
</dbReference>
<feature type="domain" description="Nitrite/Sulfite reductase ferredoxin-like" evidence="8">
    <location>
        <begin position="39"/>
        <end position="86"/>
    </location>
</feature>
<dbReference type="InterPro" id="IPR051329">
    <property type="entry name" value="NIR_SIR_4Fe-4S"/>
</dbReference>
<feature type="region of interest" description="Disordered" evidence="7">
    <location>
        <begin position="1"/>
        <end position="36"/>
    </location>
</feature>
<evidence type="ECO:0000256" key="3">
    <source>
        <dbReference type="ARBA" id="ARBA00022723"/>
    </source>
</evidence>
<dbReference type="Pfam" id="PF03460">
    <property type="entry name" value="NIR_SIR_ferr"/>
    <property type="match status" value="1"/>
</dbReference>
<evidence type="ECO:0000256" key="7">
    <source>
        <dbReference type="SAM" id="MobiDB-lite"/>
    </source>
</evidence>
<dbReference type="EMBL" id="CP066007">
    <property type="protein sequence ID" value="QQB45769.1"/>
    <property type="molecule type" value="Genomic_DNA"/>
</dbReference>
<proteinExistence type="predicted"/>
<dbReference type="Gene3D" id="3.30.413.10">
    <property type="entry name" value="Sulfite Reductase Hemoprotein, domain 1"/>
    <property type="match status" value="1"/>
</dbReference>
<organism evidence="9 11">
    <name type="scientific">Corynebacterium glucuronolyticum</name>
    <dbReference type="NCBI Taxonomy" id="39791"/>
    <lineage>
        <taxon>Bacteria</taxon>
        <taxon>Bacillati</taxon>
        <taxon>Actinomycetota</taxon>
        <taxon>Actinomycetes</taxon>
        <taxon>Mycobacteriales</taxon>
        <taxon>Corynebacteriaceae</taxon>
        <taxon>Corynebacterium</taxon>
    </lineage>
</organism>
<dbReference type="Proteomes" id="UP000596145">
    <property type="component" value="Chromosome"/>
</dbReference>